<feature type="compositionally biased region" description="Basic and acidic residues" evidence="1">
    <location>
        <begin position="22"/>
        <end position="42"/>
    </location>
</feature>
<reference evidence="2 3" key="1">
    <citation type="journal article" date="2012" name="Genome Biol.">
        <title>Genome and low-iron response of an oceanic diatom adapted to chronic iron limitation.</title>
        <authorList>
            <person name="Lommer M."/>
            <person name="Specht M."/>
            <person name="Roy A.S."/>
            <person name="Kraemer L."/>
            <person name="Andreson R."/>
            <person name="Gutowska M.A."/>
            <person name="Wolf J."/>
            <person name="Bergner S.V."/>
            <person name="Schilhabel M.B."/>
            <person name="Klostermeier U.C."/>
            <person name="Beiko R.G."/>
            <person name="Rosenstiel P."/>
            <person name="Hippler M."/>
            <person name="Laroche J."/>
        </authorList>
    </citation>
    <scope>NUCLEOTIDE SEQUENCE [LARGE SCALE GENOMIC DNA]</scope>
    <source>
        <strain evidence="2 3">CCMP1005</strain>
    </source>
</reference>
<organism evidence="2 3">
    <name type="scientific">Thalassiosira oceanica</name>
    <name type="common">Marine diatom</name>
    <dbReference type="NCBI Taxonomy" id="159749"/>
    <lineage>
        <taxon>Eukaryota</taxon>
        <taxon>Sar</taxon>
        <taxon>Stramenopiles</taxon>
        <taxon>Ochrophyta</taxon>
        <taxon>Bacillariophyta</taxon>
        <taxon>Coscinodiscophyceae</taxon>
        <taxon>Thalassiosirophycidae</taxon>
        <taxon>Thalassiosirales</taxon>
        <taxon>Thalassiosiraceae</taxon>
        <taxon>Thalassiosira</taxon>
    </lineage>
</organism>
<accession>K0TMA7</accession>
<feature type="region of interest" description="Disordered" evidence="1">
    <location>
        <begin position="1"/>
        <end position="138"/>
    </location>
</feature>
<dbReference type="EMBL" id="AGNL01005675">
    <property type="protein sequence ID" value="EJK72542.1"/>
    <property type="molecule type" value="Genomic_DNA"/>
</dbReference>
<name>K0TMA7_THAOC</name>
<comment type="caution">
    <text evidence="2">The sequence shown here is derived from an EMBL/GenBank/DDBJ whole genome shotgun (WGS) entry which is preliminary data.</text>
</comment>
<keyword evidence="3" id="KW-1185">Reference proteome</keyword>
<sequence length="158" mass="17532">LFFSPRPEPKGDNIGFCASGNKETRSDRTQEEESRSAHEESRSAATPLLEQPLVIEGKRRRVTRSAAEGGSTAQTYGYSNTAVSESRLGSLDPKQLTPEQVDAYLDSLDPRRSLKTDQSRPEAEATPHEKGEEQEFPDDYCTVHFTGTMPRTVALTRT</sequence>
<gene>
    <name evidence="2" type="ORF">THAOC_05916</name>
</gene>
<feature type="non-terminal residue" evidence="2">
    <location>
        <position position="1"/>
    </location>
</feature>
<dbReference type="Proteomes" id="UP000266841">
    <property type="component" value="Unassembled WGS sequence"/>
</dbReference>
<evidence type="ECO:0000256" key="1">
    <source>
        <dbReference type="SAM" id="MobiDB-lite"/>
    </source>
</evidence>
<proteinExistence type="predicted"/>
<evidence type="ECO:0000313" key="3">
    <source>
        <dbReference type="Proteomes" id="UP000266841"/>
    </source>
</evidence>
<feature type="compositionally biased region" description="Polar residues" evidence="1">
    <location>
        <begin position="71"/>
        <end position="84"/>
    </location>
</feature>
<feature type="compositionally biased region" description="Basic and acidic residues" evidence="1">
    <location>
        <begin position="108"/>
        <end position="133"/>
    </location>
</feature>
<dbReference type="AlphaFoldDB" id="K0TMA7"/>
<protein>
    <submittedName>
        <fullName evidence="2">Uncharacterized protein</fullName>
    </submittedName>
</protein>
<evidence type="ECO:0000313" key="2">
    <source>
        <dbReference type="EMBL" id="EJK72542.1"/>
    </source>
</evidence>